<proteinExistence type="predicted"/>
<evidence type="ECO:0000313" key="3">
    <source>
        <dbReference type="Proteomes" id="UP000269945"/>
    </source>
</evidence>
<comment type="caution">
    <text evidence="2">The sequence shown here is derived from an EMBL/GenBank/DDBJ whole genome shotgun (WGS) entry which is preliminary data.</text>
</comment>
<reference evidence="2 3" key="1">
    <citation type="submission" date="2018-10" db="EMBL/GenBank/DDBJ databases">
        <authorList>
            <person name="Ekblom R."/>
            <person name="Jareborg N."/>
        </authorList>
    </citation>
    <scope>NUCLEOTIDE SEQUENCE [LARGE SCALE GENOMIC DNA]</scope>
    <source>
        <tissue evidence="2">Muscle</tissue>
    </source>
</reference>
<gene>
    <name evidence="2" type="ORF">BN2614_LOCUS4</name>
</gene>
<feature type="region of interest" description="Disordered" evidence="1">
    <location>
        <begin position="81"/>
        <end position="101"/>
    </location>
</feature>
<dbReference type="Proteomes" id="UP000269945">
    <property type="component" value="Unassembled WGS sequence"/>
</dbReference>
<name>A0A9X9M229_GULGU</name>
<feature type="region of interest" description="Disordered" evidence="1">
    <location>
        <begin position="1"/>
        <end position="26"/>
    </location>
</feature>
<keyword evidence="3" id="KW-1185">Reference proteome</keyword>
<accession>A0A9X9M229</accession>
<protein>
    <submittedName>
        <fullName evidence="2">Uncharacterized protein</fullName>
    </submittedName>
</protein>
<dbReference type="AlphaFoldDB" id="A0A9X9M229"/>
<sequence length="119" mass="12324">MNTVKLSEPIHSGRGSESAGSEHCASPVPQDIFTDCLSPSCHAASSWSCSPGITEDTEAQGGAVAFPRSCGHCPDLHPVWPSEHAPSLGEEAGPRQSFEGGLVAPGLKPRCTCVSLNLI</sequence>
<dbReference type="EMBL" id="CYRY02037718">
    <property type="protein sequence ID" value="VCX27579.1"/>
    <property type="molecule type" value="Genomic_DNA"/>
</dbReference>
<evidence type="ECO:0000256" key="1">
    <source>
        <dbReference type="SAM" id="MobiDB-lite"/>
    </source>
</evidence>
<evidence type="ECO:0000313" key="2">
    <source>
        <dbReference type="EMBL" id="VCX27579.1"/>
    </source>
</evidence>
<organism evidence="2 3">
    <name type="scientific">Gulo gulo</name>
    <name type="common">Wolverine</name>
    <name type="synonym">Gluton</name>
    <dbReference type="NCBI Taxonomy" id="48420"/>
    <lineage>
        <taxon>Eukaryota</taxon>
        <taxon>Metazoa</taxon>
        <taxon>Chordata</taxon>
        <taxon>Craniata</taxon>
        <taxon>Vertebrata</taxon>
        <taxon>Euteleostomi</taxon>
        <taxon>Mammalia</taxon>
        <taxon>Eutheria</taxon>
        <taxon>Laurasiatheria</taxon>
        <taxon>Carnivora</taxon>
        <taxon>Caniformia</taxon>
        <taxon>Musteloidea</taxon>
        <taxon>Mustelidae</taxon>
        <taxon>Guloninae</taxon>
        <taxon>Gulo</taxon>
    </lineage>
</organism>